<gene>
    <name evidence="9" type="ORF">A1O9_02730</name>
</gene>
<dbReference type="Proteomes" id="UP000027920">
    <property type="component" value="Unassembled WGS sequence"/>
</dbReference>
<dbReference type="VEuPathDB" id="FungiDB:A1O9_02730"/>
<protein>
    <recommendedName>
        <fullName evidence="8">MobA-like NTP transferase domain-containing protein</fullName>
    </recommendedName>
</protein>
<evidence type="ECO:0000256" key="7">
    <source>
        <dbReference type="ARBA" id="ARBA00023150"/>
    </source>
</evidence>
<evidence type="ECO:0000256" key="1">
    <source>
        <dbReference type="ARBA" id="ARBA00022490"/>
    </source>
</evidence>
<feature type="domain" description="MobA-like NTP transferase" evidence="8">
    <location>
        <begin position="6"/>
        <end position="192"/>
    </location>
</feature>
<dbReference type="InterPro" id="IPR013482">
    <property type="entry name" value="Molybde_CF_guanTrfase"/>
</dbReference>
<sequence>MHFRPLLLAGGQSSRMGTRKELLRLPSGNVMFVHLLQMLHEVFPELNVFYMSTKSRDTLNELLSTGHIVRIGERVAKLADKGAIEIQFLFDSDTLSPAVHGGGEDIGPAAGLIAAHCADPAASWLVVACDFPLLEVSALRQLLEEFRGPLACYRNCRGFVEPLLAIWSPEALEQLQGNAMQGKYGPRFVTEQVNAQTILPAQNRWLFNANTTEEWREALRLLMPSSSNGNPEEETGSK</sequence>
<proteinExistence type="predicted"/>
<keyword evidence="10" id="KW-1185">Reference proteome</keyword>
<dbReference type="RefSeq" id="XP_013263755.1">
    <property type="nucleotide sequence ID" value="XM_013408301.1"/>
</dbReference>
<keyword evidence="1" id="KW-0963">Cytoplasm</keyword>
<dbReference type="CDD" id="cd02503">
    <property type="entry name" value="MobA"/>
    <property type="match status" value="1"/>
</dbReference>
<name>A0A072PZU0_9EURO</name>
<dbReference type="GO" id="GO:0005525">
    <property type="term" value="F:GTP binding"/>
    <property type="evidence" value="ECO:0007669"/>
    <property type="project" value="UniProtKB-KW"/>
</dbReference>
<accession>A0A072PZU0</accession>
<dbReference type="GO" id="GO:0006777">
    <property type="term" value="P:Mo-molybdopterin cofactor biosynthetic process"/>
    <property type="evidence" value="ECO:0007669"/>
    <property type="project" value="UniProtKB-KW"/>
</dbReference>
<evidence type="ECO:0000256" key="5">
    <source>
        <dbReference type="ARBA" id="ARBA00022842"/>
    </source>
</evidence>
<dbReference type="GO" id="GO:0046872">
    <property type="term" value="F:metal ion binding"/>
    <property type="evidence" value="ECO:0007669"/>
    <property type="project" value="UniProtKB-KW"/>
</dbReference>
<dbReference type="Gene3D" id="3.90.550.10">
    <property type="entry name" value="Spore Coat Polysaccharide Biosynthesis Protein SpsA, Chain A"/>
    <property type="match status" value="1"/>
</dbReference>
<evidence type="ECO:0000259" key="8">
    <source>
        <dbReference type="Pfam" id="PF12804"/>
    </source>
</evidence>
<evidence type="ECO:0000256" key="4">
    <source>
        <dbReference type="ARBA" id="ARBA00022741"/>
    </source>
</evidence>
<evidence type="ECO:0000256" key="2">
    <source>
        <dbReference type="ARBA" id="ARBA00022679"/>
    </source>
</evidence>
<evidence type="ECO:0000256" key="6">
    <source>
        <dbReference type="ARBA" id="ARBA00023134"/>
    </source>
</evidence>
<keyword evidence="5" id="KW-0460">Magnesium</keyword>
<dbReference type="OrthoDB" id="20872at2759"/>
<dbReference type="PANTHER" id="PTHR19136">
    <property type="entry name" value="MOLYBDENUM COFACTOR GUANYLYLTRANSFERASE"/>
    <property type="match status" value="1"/>
</dbReference>
<keyword evidence="6" id="KW-0342">GTP-binding</keyword>
<organism evidence="9 10">
    <name type="scientific">Exophiala aquamarina CBS 119918</name>
    <dbReference type="NCBI Taxonomy" id="1182545"/>
    <lineage>
        <taxon>Eukaryota</taxon>
        <taxon>Fungi</taxon>
        <taxon>Dikarya</taxon>
        <taxon>Ascomycota</taxon>
        <taxon>Pezizomycotina</taxon>
        <taxon>Eurotiomycetes</taxon>
        <taxon>Chaetothyriomycetidae</taxon>
        <taxon>Chaetothyriales</taxon>
        <taxon>Herpotrichiellaceae</taxon>
        <taxon>Exophiala</taxon>
    </lineage>
</organism>
<keyword evidence="7" id="KW-0501">Molybdenum cofactor biosynthesis</keyword>
<dbReference type="SUPFAM" id="SSF53448">
    <property type="entry name" value="Nucleotide-diphospho-sugar transferases"/>
    <property type="match status" value="1"/>
</dbReference>
<keyword evidence="2" id="KW-0808">Transferase</keyword>
<reference evidence="9 10" key="1">
    <citation type="submission" date="2013-03" db="EMBL/GenBank/DDBJ databases">
        <title>The Genome Sequence of Exophiala aquamarina CBS 119918.</title>
        <authorList>
            <consortium name="The Broad Institute Genomics Platform"/>
            <person name="Cuomo C."/>
            <person name="de Hoog S."/>
            <person name="Gorbushina A."/>
            <person name="Walker B."/>
            <person name="Young S.K."/>
            <person name="Zeng Q."/>
            <person name="Gargeya S."/>
            <person name="Fitzgerald M."/>
            <person name="Haas B."/>
            <person name="Abouelleil A."/>
            <person name="Allen A.W."/>
            <person name="Alvarado L."/>
            <person name="Arachchi H.M."/>
            <person name="Berlin A.M."/>
            <person name="Chapman S.B."/>
            <person name="Gainer-Dewar J."/>
            <person name="Goldberg J."/>
            <person name="Griggs A."/>
            <person name="Gujja S."/>
            <person name="Hansen M."/>
            <person name="Howarth C."/>
            <person name="Imamovic A."/>
            <person name="Ireland A."/>
            <person name="Larimer J."/>
            <person name="McCowan C."/>
            <person name="Murphy C."/>
            <person name="Pearson M."/>
            <person name="Poon T.W."/>
            <person name="Priest M."/>
            <person name="Roberts A."/>
            <person name="Saif S."/>
            <person name="Shea T."/>
            <person name="Sisk P."/>
            <person name="Sykes S."/>
            <person name="Wortman J."/>
            <person name="Nusbaum C."/>
            <person name="Birren B."/>
        </authorList>
    </citation>
    <scope>NUCLEOTIDE SEQUENCE [LARGE SCALE GENOMIC DNA]</scope>
    <source>
        <strain evidence="9 10">CBS 119918</strain>
    </source>
</reference>
<evidence type="ECO:0000313" key="9">
    <source>
        <dbReference type="EMBL" id="KEF61165.1"/>
    </source>
</evidence>
<dbReference type="AlphaFoldDB" id="A0A072PZU0"/>
<dbReference type="InterPro" id="IPR029044">
    <property type="entry name" value="Nucleotide-diphossugar_trans"/>
</dbReference>
<comment type="caution">
    <text evidence="9">The sequence shown here is derived from an EMBL/GenBank/DDBJ whole genome shotgun (WGS) entry which is preliminary data.</text>
</comment>
<dbReference type="GO" id="GO:0016779">
    <property type="term" value="F:nucleotidyltransferase activity"/>
    <property type="evidence" value="ECO:0007669"/>
    <property type="project" value="UniProtKB-ARBA"/>
</dbReference>
<dbReference type="EMBL" id="AMGV01000002">
    <property type="protein sequence ID" value="KEF61165.1"/>
    <property type="molecule type" value="Genomic_DNA"/>
</dbReference>
<keyword evidence="3" id="KW-0479">Metal-binding</keyword>
<dbReference type="Pfam" id="PF12804">
    <property type="entry name" value="NTP_transf_3"/>
    <property type="match status" value="1"/>
</dbReference>
<dbReference type="GeneID" id="25277671"/>
<dbReference type="HOGENOM" id="CLU_055597_3_0_1"/>
<evidence type="ECO:0000313" key="10">
    <source>
        <dbReference type="Proteomes" id="UP000027920"/>
    </source>
</evidence>
<evidence type="ECO:0000256" key="3">
    <source>
        <dbReference type="ARBA" id="ARBA00022723"/>
    </source>
</evidence>
<dbReference type="PANTHER" id="PTHR19136:SF81">
    <property type="entry name" value="MOLYBDENUM COFACTOR GUANYLYLTRANSFERASE"/>
    <property type="match status" value="1"/>
</dbReference>
<keyword evidence="4" id="KW-0547">Nucleotide-binding</keyword>
<dbReference type="InterPro" id="IPR025877">
    <property type="entry name" value="MobA-like_NTP_Trfase"/>
</dbReference>